<dbReference type="Proteomes" id="UP000075809">
    <property type="component" value="Unassembled WGS sequence"/>
</dbReference>
<name>A0A151WND8_9HYME</name>
<proteinExistence type="predicted"/>
<evidence type="ECO:0000313" key="1">
    <source>
        <dbReference type="EMBL" id="KYQ49353.1"/>
    </source>
</evidence>
<reference evidence="1 2" key="1">
    <citation type="submission" date="2015-09" db="EMBL/GenBank/DDBJ databases">
        <title>Trachymyrmex zeteki WGS genome.</title>
        <authorList>
            <person name="Nygaard S."/>
            <person name="Hu H."/>
            <person name="Boomsma J."/>
            <person name="Zhang G."/>
        </authorList>
    </citation>
    <scope>NUCLEOTIDE SEQUENCE [LARGE SCALE GENOMIC DNA]</scope>
    <source>
        <strain evidence="1">Tzet28-1</strain>
        <tissue evidence="1">Whole body</tissue>
    </source>
</reference>
<dbReference type="AlphaFoldDB" id="A0A151WND8"/>
<dbReference type="EMBL" id="KQ982907">
    <property type="protein sequence ID" value="KYQ49353.1"/>
    <property type="molecule type" value="Genomic_DNA"/>
</dbReference>
<evidence type="ECO:0000313" key="2">
    <source>
        <dbReference type="Proteomes" id="UP000075809"/>
    </source>
</evidence>
<protein>
    <submittedName>
        <fullName evidence="1">Uncharacterized protein</fullName>
    </submittedName>
</protein>
<gene>
    <name evidence="1" type="ORF">ALC60_11458</name>
</gene>
<sequence length="83" mass="9576">MSRRKRILVSSCVRRNIVVYDATMARAERRVGDGASLRVQRLSRYFQYPAAVVRFRFCTPGNLHFRFSIKSRQMTASCSLSDA</sequence>
<keyword evidence="2" id="KW-1185">Reference proteome</keyword>
<organism evidence="1 2">
    <name type="scientific">Mycetomoellerius zeteki</name>
    <dbReference type="NCBI Taxonomy" id="64791"/>
    <lineage>
        <taxon>Eukaryota</taxon>
        <taxon>Metazoa</taxon>
        <taxon>Ecdysozoa</taxon>
        <taxon>Arthropoda</taxon>
        <taxon>Hexapoda</taxon>
        <taxon>Insecta</taxon>
        <taxon>Pterygota</taxon>
        <taxon>Neoptera</taxon>
        <taxon>Endopterygota</taxon>
        <taxon>Hymenoptera</taxon>
        <taxon>Apocrita</taxon>
        <taxon>Aculeata</taxon>
        <taxon>Formicoidea</taxon>
        <taxon>Formicidae</taxon>
        <taxon>Myrmicinae</taxon>
        <taxon>Mycetomoellerius</taxon>
    </lineage>
</organism>
<accession>A0A151WND8</accession>